<dbReference type="OrthoDB" id="7777996at2"/>
<feature type="transmembrane region" description="Helical" evidence="1">
    <location>
        <begin position="60"/>
        <end position="80"/>
    </location>
</feature>
<keyword evidence="1" id="KW-1133">Transmembrane helix</keyword>
<evidence type="ECO:0000256" key="1">
    <source>
        <dbReference type="SAM" id="Phobius"/>
    </source>
</evidence>
<keyword evidence="1" id="KW-0812">Transmembrane</keyword>
<keyword evidence="3" id="KW-1185">Reference proteome</keyword>
<evidence type="ECO:0000313" key="2">
    <source>
        <dbReference type="EMBL" id="SCB12999.1"/>
    </source>
</evidence>
<dbReference type="EMBL" id="FMAG01000001">
    <property type="protein sequence ID" value="SCB12999.1"/>
    <property type="molecule type" value="Genomic_DNA"/>
</dbReference>
<reference evidence="3" key="1">
    <citation type="submission" date="2016-08" db="EMBL/GenBank/DDBJ databases">
        <authorList>
            <person name="Varghese N."/>
            <person name="Submissions Spin"/>
        </authorList>
    </citation>
    <scope>NUCLEOTIDE SEQUENCE [LARGE SCALE GENOMIC DNA]</scope>
    <source>
        <strain evidence="3">HAMBI 2975</strain>
    </source>
</reference>
<protein>
    <submittedName>
        <fullName evidence="2">Uncharacterized protein</fullName>
    </submittedName>
</protein>
<feature type="transmembrane region" description="Helical" evidence="1">
    <location>
        <begin position="27"/>
        <end position="48"/>
    </location>
</feature>
<dbReference type="RefSeq" id="WP_092707357.1">
    <property type="nucleotide sequence ID" value="NZ_FMAG01000001.1"/>
</dbReference>
<dbReference type="AlphaFoldDB" id="A0A1C3UC25"/>
<accession>A0A1C3UC25</accession>
<gene>
    <name evidence="2" type="ORF">GA0061103_1884</name>
</gene>
<evidence type="ECO:0000313" key="3">
    <source>
        <dbReference type="Proteomes" id="UP000199101"/>
    </source>
</evidence>
<keyword evidence="1" id="KW-0472">Membrane</keyword>
<name>A0A1C3UC25_9HYPH</name>
<organism evidence="2 3">
    <name type="scientific">Rhizobium multihospitium</name>
    <dbReference type="NCBI Taxonomy" id="410764"/>
    <lineage>
        <taxon>Bacteria</taxon>
        <taxon>Pseudomonadati</taxon>
        <taxon>Pseudomonadota</taxon>
        <taxon>Alphaproteobacteria</taxon>
        <taxon>Hyphomicrobiales</taxon>
        <taxon>Rhizobiaceae</taxon>
        <taxon>Rhizobium/Agrobacterium group</taxon>
        <taxon>Rhizobium</taxon>
    </lineage>
</organism>
<proteinExistence type="predicted"/>
<dbReference type="Proteomes" id="UP000199101">
    <property type="component" value="Unassembled WGS sequence"/>
</dbReference>
<dbReference type="STRING" id="410764.GA0061103_1884"/>
<sequence>MSRSSEIDERVGGHSAVPALPTVAGRWLAMAAAPSFALMTVLSAYGTAGDMICSAHDGSMLGGMVPMYLLMSLFHCGPWLKLLAREGNGARVPG</sequence>